<accession>A0A1B2J081</accession>
<dbReference type="Gene3D" id="3.40.50.720">
    <property type="entry name" value="NAD(P)-binding Rossmann-like Domain"/>
    <property type="match status" value="1"/>
</dbReference>
<dbReference type="GO" id="GO:0006089">
    <property type="term" value="P:lactate metabolic process"/>
    <property type="evidence" value="ECO:0007669"/>
    <property type="project" value="TreeGrafter"/>
</dbReference>
<dbReference type="AlphaFoldDB" id="A0A1B2J081"/>
<dbReference type="KEGG" id="lpd:AYR62_04635"/>
<evidence type="ECO:0000313" key="3">
    <source>
        <dbReference type="Proteomes" id="UP000093267"/>
    </source>
</evidence>
<protein>
    <recommendedName>
        <fullName evidence="1">Lactate/malate dehydrogenase N-terminal domain-containing protein</fullName>
    </recommendedName>
</protein>
<dbReference type="EMBL" id="CP014924">
    <property type="protein sequence ID" value="ANZ67721.1"/>
    <property type="molecule type" value="Genomic_DNA"/>
</dbReference>
<dbReference type="Gene3D" id="3.90.110.10">
    <property type="entry name" value="Lactate dehydrogenase/glycoside hydrolase, family 4, C-terminal"/>
    <property type="match status" value="1"/>
</dbReference>
<dbReference type="OrthoDB" id="2318352at2"/>
<dbReference type="Pfam" id="PF00056">
    <property type="entry name" value="Ldh_1_N"/>
    <property type="match status" value="1"/>
</dbReference>
<sequence length="312" mass="34088">MKAKVVICGDSSRIDSLLATLIMKDHPVAGVVLPADEPAKTSTEFAALQTAAKLCQHFSLTLGQNEDLASADVVIIALERPQIAAEDMLSYVQGIMPRFRQLVNSVIENGFKGKILISAPFDELLVYFAWRFSGLPQTQLVGVGTFSQTLFLQSQLKHRLHVGENDVRALVVGTPQQQLIVWSRSYVGPAPVLMYLANQDNHFSAEDIAELETEASSQALVDNWVIQDMALERLLMALVDDQPLIATVSNIQTDHEVGPLAISTPVLVSLAGVHRLTDLTLSDSEETEFETIIGQLRQTITEIENGKIGGTE</sequence>
<evidence type="ECO:0000259" key="1">
    <source>
        <dbReference type="Pfam" id="PF00056"/>
    </source>
</evidence>
<organism evidence="2 3">
    <name type="scientific">Secundilactobacillus paracollinoides</name>
    <dbReference type="NCBI Taxonomy" id="240427"/>
    <lineage>
        <taxon>Bacteria</taxon>
        <taxon>Bacillati</taxon>
        <taxon>Bacillota</taxon>
        <taxon>Bacilli</taxon>
        <taxon>Lactobacillales</taxon>
        <taxon>Lactobacillaceae</taxon>
        <taxon>Secundilactobacillus</taxon>
    </lineage>
</organism>
<dbReference type="Proteomes" id="UP000093267">
    <property type="component" value="Chromosome"/>
</dbReference>
<dbReference type="PANTHER" id="PTHR43128">
    <property type="entry name" value="L-2-HYDROXYCARBOXYLATE DEHYDROGENASE (NAD(P)(+))"/>
    <property type="match status" value="1"/>
</dbReference>
<dbReference type="GO" id="GO:0004459">
    <property type="term" value="F:L-lactate dehydrogenase (NAD+) activity"/>
    <property type="evidence" value="ECO:0007669"/>
    <property type="project" value="TreeGrafter"/>
</dbReference>
<dbReference type="RefSeq" id="WP_065902973.1">
    <property type="nucleotide sequence ID" value="NZ_CP014912.1"/>
</dbReference>
<dbReference type="PANTHER" id="PTHR43128:SF16">
    <property type="entry name" value="L-LACTATE DEHYDROGENASE"/>
    <property type="match status" value="1"/>
</dbReference>
<dbReference type="SUPFAM" id="SSF51735">
    <property type="entry name" value="NAD(P)-binding Rossmann-fold domains"/>
    <property type="match status" value="1"/>
</dbReference>
<name>A0A1B2J081_9LACO</name>
<dbReference type="SUPFAM" id="SSF56327">
    <property type="entry name" value="LDH C-terminal domain-like"/>
    <property type="match status" value="1"/>
</dbReference>
<dbReference type="InterPro" id="IPR001236">
    <property type="entry name" value="Lactate/malate_DH_N"/>
</dbReference>
<keyword evidence="3" id="KW-1185">Reference proteome</keyword>
<dbReference type="InterPro" id="IPR036291">
    <property type="entry name" value="NAD(P)-bd_dom_sf"/>
</dbReference>
<dbReference type="STRING" id="240427.AYR62_04635"/>
<reference evidence="2 3" key="1">
    <citation type="submission" date="2016-03" db="EMBL/GenBank/DDBJ databases">
        <title>Pediococcus and Lactobacillus from brewery environment - whole genome sequencing and assembly.</title>
        <authorList>
            <person name="Behr J."/>
            <person name="Geissler A.J."/>
            <person name="Vogel R.F."/>
        </authorList>
    </citation>
    <scope>NUCLEOTIDE SEQUENCE [LARGE SCALE GENOMIC DNA]</scope>
    <source>
        <strain evidence="2 3">TMW 1.1995</strain>
    </source>
</reference>
<gene>
    <name evidence="2" type="ORF">AYR63_11670</name>
</gene>
<dbReference type="InterPro" id="IPR015955">
    <property type="entry name" value="Lactate_DH/Glyco_Ohase_4_C"/>
</dbReference>
<feature type="domain" description="Lactate/malate dehydrogenase N-terminal" evidence="1">
    <location>
        <begin position="4"/>
        <end position="142"/>
    </location>
</feature>
<evidence type="ECO:0000313" key="2">
    <source>
        <dbReference type="EMBL" id="ANZ67721.1"/>
    </source>
</evidence>
<proteinExistence type="predicted"/>